<keyword evidence="1" id="KW-0812">Transmembrane</keyword>
<feature type="transmembrane region" description="Helical" evidence="1">
    <location>
        <begin position="7"/>
        <end position="27"/>
    </location>
</feature>
<dbReference type="Proteomes" id="UP000719412">
    <property type="component" value="Unassembled WGS sequence"/>
</dbReference>
<gene>
    <name evidence="2" type="ORF">GEV33_006920</name>
</gene>
<evidence type="ECO:0000313" key="2">
    <source>
        <dbReference type="EMBL" id="KAH0815871.1"/>
    </source>
</evidence>
<feature type="transmembrane region" description="Helical" evidence="1">
    <location>
        <begin position="605"/>
        <end position="624"/>
    </location>
</feature>
<feature type="transmembrane region" description="Helical" evidence="1">
    <location>
        <begin position="927"/>
        <end position="947"/>
    </location>
</feature>
<feature type="transmembrane region" description="Helical" evidence="1">
    <location>
        <begin position="515"/>
        <end position="536"/>
    </location>
</feature>
<feature type="transmembrane region" description="Helical" evidence="1">
    <location>
        <begin position="1155"/>
        <end position="1176"/>
    </location>
</feature>
<keyword evidence="1" id="KW-1133">Transmembrane helix</keyword>
<evidence type="ECO:0000313" key="3">
    <source>
        <dbReference type="Proteomes" id="UP000719412"/>
    </source>
</evidence>
<feature type="transmembrane region" description="Helical" evidence="1">
    <location>
        <begin position="390"/>
        <end position="409"/>
    </location>
</feature>
<protein>
    <submittedName>
        <fullName evidence="2">Uncharacterized protein</fullName>
    </submittedName>
</protein>
<feature type="transmembrane region" description="Helical" evidence="1">
    <location>
        <begin position="1032"/>
        <end position="1049"/>
    </location>
</feature>
<feature type="transmembrane region" description="Helical" evidence="1">
    <location>
        <begin position="1061"/>
        <end position="1083"/>
    </location>
</feature>
<feature type="transmembrane region" description="Helical" evidence="1">
    <location>
        <begin position="1612"/>
        <end position="1630"/>
    </location>
</feature>
<keyword evidence="3" id="KW-1185">Reference proteome</keyword>
<feature type="transmembrane region" description="Helical" evidence="1">
    <location>
        <begin position="1295"/>
        <end position="1312"/>
    </location>
</feature>
<feature type="transmembrane region" description="Helical" evidence="1">
    <location>
        <begin position="1499"/>
        <end position="1524"/>
    </location>
</feature>
<feature type="transmembrane region" description="Helical" evidence="1">
    <location>
        <begin position="1469"/>
        <end position="1493"/>
    </location>
</feature>
<feature type="transmembrane region" description="Helical" evidence="1">
    <location>
        <begin position="716"/>
        <end position="735"/>
    </location>
</feature>
<feature type="transmembrane region" description="Helical" evidence="1">
    <location>
        <begin position="262"/>
        <end position="284"/>
    </location>
</feature>
<feature type="transmembrane region" description="Helical" evidence="1">
    <location>
        <begin position="574"/>
        <end position="599"/>
    </location>
</feature>
<feature type="transmembrane region" description="Helical" evidence="1">
    <location>
        <begin position="33"/>
        <end position="55"/>
    </location>
</feature>
<feature type="transmembrane region" description="Helical" evidence="1">
    <location>
        <begin position="990"/>
        <end position="1012"/>
    </location>
</feature>
<feature type="transmembrane region" description="Helical" evidence="1">
    <location>
        <begin position="680"/>
        <end position="704"/>
    </location>
</feature>
<feature type="transmembrane region" description="Helical" evidence="1">
    <location>
        <begin position="165"/>
        <end position="190"/>
    </location>
</feature>
<evidence type="ECO:0000256" key="1">
    <source>
        <dbReference type="SAM" id="Phobius"/>
    </source>
</evidence>
<feature type="transmembrane region" description="Helical" evidence="1">
    <location>
        <begin position="888"/>
        <end position="907"/>
    </location>
</feature>
<feature type="transmembrane region" description="Helical" evidence="1">
    <location>
        <begin position="1584"/>
        <end position="1606"/>
    </location>
</feature>
<name>A0A8J6LJA9_TENMO</name>
<feature type="transmembrane region" description="Helical" evidence="1">
    <location>
        <begin position="135"/>
        <end position="159"/>
    </location>
</feature>
<feature type="transmembrane region" description="Helical" evidence="1">
    <location>
        <begin position="481"/>
        <end position="503"/>
    </location>
</feature>
<feature type="transmembrane region" description="Helical" evidence="1">
    <location>
        <begin position="1358"/>
        <end position="1378"/>
    </location>
</feature>
<proteinExistence type="predicted"/>
<keyword evidence="1" id="KW-0472">Membrane</keyword>
<sequence>MTYMSQICQIWLITSVASLILNIYILIEYHNYNMITLGALQVRTGATIWGIVLLMTEAEHKLNRRYYIGIDLVIRIRMIGSILENFFQTLRNTLLNNCNPIFVRDSKSVSLETVLKRYTRLILTINKNKKLMMKYMSLIFFTYYLTVATSLILNLYVLIEFGDYSIYILFAVEFRTVSTITRIIGVFVIAEECLNRKLIAGSAPSVFRVVFNSTMGKDSTCLVCILRVNYDIFQRFYPVQGYCQHSKTYFSPKPQFKLCQKLLIHNAVMALLYVVPLISYSIYLPESISFVVSSYGALEITRRVKVLALVLTACEKSFMTVFCDQLSIRTNSVFRNYFTLINLINLNITMMMEYMAILLVMWILISIVSLIFNIYVLIDFYDYDLCTMSTFATRTLATILEILVVLIIAEEKVNRKLIGDSTPSVFRVVFNSTMGKASTCLVCLLRVNYDIFQRFYPVQGYCQHSKTYFSSKPQYKISQKLLIHNIVMALLYIAPLISYSIYLPEVCRTDKSLCLIFIADEIYLVCGIVLSLILFAKIKFNQLELNCWSFIFDNPEVYHLGPIMSHDAIKKFRVYRAVTFLLIFLANFAMGFLYFYFPYDYLPGYVLRRLSILTTYCFHSYGALEITRRVKVLALVLRACEKSFMTVFCDKLPIRTKSNFRNYYTLINLINLNITMMMKYLAILLLLWMLTSIVSLIFNIYVLIDFYDYDLCTLSTLATRTLTTILEILVVLIIVEEKINRKLIVGLDNFSISRHIHQYDGERQTYPVQGYCPHSETNFSPKPQYKLSQKLLIHNAVMALLYVAPLVSYAIYLPEVCRTDKSLCLIFIADELHLFCCIVLSLMLFAKIKFYQFELNCWSFIFDNPEVYHLGPIMSHDAVKKFGVSRNVTVLFTFLANVAMGLLYFFFPYDYLPGNLLRKLSIFTSYWFYGYGILEIIQRIKILGIVLRACEKSIMTVLSDQLSIRTNSVFRNYFTLINLINLNITMIMRYMTIFLVMWILSSIVSLIFNIYVLIEFYDYDLYTLSTLETRTLATILEILILLIIAEEKINRKPHYKIVKPILLFFVAFGSTGLVLLMFHFTYFATICQSDKPSCLIFVADETFIAGTVLMLYLIFLSTKHQYRELNQWIVTFHKLQSYNFQINRKSVKNFLLERNLVIVAIFAGASFAVVFQAVFITDVLPWYYFRRMIIAGCCTIESYGVFEINQRIGFAGMMLKTLKKSLKAEIKGGTFGKVSRRGFKPHSDLILNISSALEIMSGYTAMGFIVWNLTSSISLILNIYIFIRYSTYDAYILEVLQARTLLTILQLWVLYFKADINLSRKTLEFNAWTRTIEKIRFYGLKEILSEESARRFIFLRNLGMIAVSIWGIAGTSLTLGISYDTTPWHWGRKFLLVVCYTLQSYVTLDLAQKIRIVGIVLDTFKRTLMSSLTNNSYPIFAKKRGEMTLEKILGRYTNLVLVIHTNMNLFMRYFFGILILYSMALLASLIINIYVLIEFNDYNIYILLVIEVRTILLIVRVVFVFIAAEINLKNKVEALHKIFIMGALLKAMKKALRKAYLNRDFNVFKKQVHVVAAINDCTKLIMNLVTVLLIVWILASTIFLIFNIYAVTDSTSYNVLTTIVTNVKAIYLILASRSFLYFHDENVKREYAVPCRQLFTISEDGVRGEEIIIVRDPTA</sequence>
<reference evidence="2" key="2">
    <citation type="submission" date="2021-08" db="EMBL/GenBank/DDBJ databases">
        <authorList>
            <person name="Eriksson T."/>
        </authorList>
    </citation>
    <scope>NUCLEOTIDE SEQUENCE</scope>
    <source>
        <strain evidence="2">Stoneville</strain>
        <tissue evidence="2">Whole head</tissue>
    </source>
</reference>
<feature type="transmembrane region" description="Helical" evidence="1">
    <location>
        <begin position="825"/>
        <end position="846"/>
    </location>
</feature>
<feature type="transmembrane region" description="Helical" evidence="1">
    <location>
        <begin position="1264"/>
        <end position="1283"/>
    </location>
</feature>
<accession>A0A8J6LJA9</accession>
<feature type="transmembrane region" description="Helical" evidence="1">
    <location>
        <begin position="791"/>
        <end position="813"/>
    </location>
</feature>
<organism evidence="2 3">
    <name type="scientific">Tenebrio molitor</name>
    <name type="common">Yellow mealworm beetle</name>
    <dbReference type="NCBI Taxonomy" id="7067"/>
    <lineage>
        <taxon>Eukaryota</taxon>
        <taxon>Metazoa</taxon>
        <taxon>Ecdysozoa</taxon>
        <taxon>Arthropoda</taxon>
        <taxon>Hexapoda</taxon>
        <taxon>Insecta</taxon>
        <taxon>Pterygota</taxon>
        <taxon>Neoptera</taxon>
        <taxon>Endopterygota</taxon>
        <taxon>Coleoptera</taxon>
        <taxon>Polyphaga</taxon>
        <taxon>Cucujiformia</taxon>
        <taxon>Tenebrionidae</taxon>
        <taxon>Tenebrio</taxon>
    </lineage>
</organism>
<dbReference type="EMBL" id="JABDTM020022473">
    <property type="protein sequence ID" value="KAH0815871.1"/>
    <property type="molecule type" value="Genomic_DNA"/>
</dbReference>
<comment type="caution">
    <text evidence="2">The sequence shown here is derived from an EMBL/GenBank/DDBJ whole genome shotgun (WGS) entry which is preliminary data.</text>
</comment>
<reference evidence="2" key="1">
    <citation type="journal article" date="2020" name="J Insects Food Feed">
        <title>The yellow mealworm (Tenebrio molitor) genome: a resource for the emerging insects as food and feed industry.</title>
        <authorList>
            <person name="Eriksson T."/>
            <person name="Andere A."/>
            <person name="Kelstrup H."/>
            <person name="Emery V."/>
            <person name="Picard C."/>
        </authorList>
    </citation>
    <scope>NUCLEOTIDE SEQUENCE</scope>
    <source>
        <strain evidence="2">Stoneville</strain>
        <tissue evidence="2">Whole head</tissue>
    </source>
</reference>
<feature type="transmembrane region" description="Helical" evidence="1">
    <location>
        <begin position="354"/>
        <end position="378"/>
    </location>
</feature>
<feature type="transmembrane region" description="Helical" evidence="1">
    <location>
        <begin position="1095"/>
        <end position="1115"/>
    </location>
</feature>